<evidence type="ECO:0000313" key="4">
    <source>
        <dbReference type="Proteomes" id="UP000785200"/>
    </source>
</evidence>
<protein>
    <recommendedName>
        <fullName evidence="5">F-box domain-containing protein</fullName>
    </recommendedName>
</protein>
<dbReference type="EMBL" id="VNKQ01000019">
    <property type="protein sequence ID" value="KAG0645323.1"/>
    <property type="molecule type" value="Genomic_DNA"/>
</dbReference>
<reference evidence="3" key="1">
    <citation type="submission" date="2019-07" db="EMBL/GenBank/DDBJ databases">
        <title>Hyphodiscus hymeniophilus genome sequencing and assembly.</title>
        <authorList>
            <person name="Kramer G."/>
            <person name="Nodwell J."/>
        </authorList>
    </citation>
    <scope>NUCLEOTIDE SEQUENCE</scope>
    <source>
        <strain evidence="3">ATCC 34498</strain>
    </source>
</reference>
<organism evidence="3 4">
    <name type="scientific">Hyphodiscus hymeniophilus</name>
    <dbReference type="NCBI Taxonomy" id="353542"/>
    <lineage>
        <taxon>Eukaryota</taxon>
        <taxon>Fungi</taxon>
        <taxon>Dikarya</taxon>
        <taxon>Ascomycota</taxon>
        <taxon>Pezizomycotina</taxon>
        <taxon>Leotiomycetes</taxon>
        <taxon>Helotiales</taxon>
        <taxon>Hyphodiscaceae</taxon>
        <taxon>Hyphodiscus</taxon>
    </lineage>
</organism>
<name>A0A9P6SKS5_9HELO</name>
<feature type="region of interest" description="Disordered" evidence="2">
    <location>
        <begin position="84"/>
        <end position="128"/>
    </location>
</feature>
<comment type="caution">
    <text evidence="3">The sequence shown here is derived from an EMBL/GenBank/DDBJ whole genome shotgun (WGS) entry which is preliminary data.</text>
</comment>
<dbReference type="AlphaFoldDB" id="A0A9P6SKS5"/>
<feature type="coiled-coil region" evidence="1">
    <location>
        <begin position="321"/>
        <end position="348"/>
    </location>
</feature>
<evidence type="ECO:0008006" key="5">
    <source>
        <dbReference type="Google" id="ProtNLM"/>
    </source>
</evidence>
<proteinExistence type="predicted"/>
<gene>
    <name evidence="3" type="ORF">D0Z07_8851</name>
</gene>
<sequence>MEHDSPFQNAAHTSLGFESMFKHPEGLLTARNLVRLLMAHKMEEDKKPRSFPGSQQTLMRSFHVSRTIQNFTPTMPDTLKQVLTFEEPQTKNRKRKSDAQQEPTKKPRLDKPAKAKRPPKPKAPKKELAKYQLDHAVWMRILEFTPPQFLGKARLICKEFRSMVDDFTSIYVNCRKENYGNDMPPPPLGLTERQYSNLLGTKGCLEPGCPDKGASRTHWSWAKRWCVNCWRSKIEREDRLIKNRADRMGNRNTFMKLLECIPVGMHDSFMKPHDYVDVDDNRPRGAPRLYKYYLKSEVEKIIERYEALTPEPYRPDTNRTAEENAASLASYQEEMSKLEEKRTNWLSAEKAKIDEHMALVRRIEAGVRHRRENHRTPYDKNRNARKELFTRRAKEDLPHIEEDFIKNSPAFKAATRVFRDGGTERGWQTLKPKIEKEWASKWRNKETDAPSNDSSQMDGAADDWQLAPDALMSDDVELDFDIDANNSPVDLLSSYTTRHSCNQAEANWNLYALPLGSIHSDPTSKSARSPPRQCLQNGAGGSYGVGGSGSSGGFAGMNTSHTKHLQNATGTNGIGGSGFNSMFAGVNNSQTKHCHHNNAGFGHLQRQVPTDNRSVTQWPYSMRALPPPSYIASPATPVSHNYTSYTTHSSTLNTGPLFPGVIPTSAPPSTITARSSHISISSLVHKFDQ</sequence>
<feature type="compositionally biased region" description="Basic and acidic residues" evidence="2">
    <location>
        <begin position="97"/>
        <end position="113"/>
    </location>
</feature>
<dbReference type="OrthoDB" id="2322499at2759"/>
<feature type="compositionally biased region" description="Basic and acidic residues" evidence="2">
    <location>
        <begin position="439"/>
        <end position="448"/>
    </location>
</feature>
<keyword evidence="4" id="KW-1185">Reference proteome</keyword>
<evidence type="ECO:0000256" key="1">
    <source>
        <dbReference type="SAM" id="Coils"/>
    </source>
</evidence>
<feature type="region of interest" description="Disordered" evidence="2">
    <location>
        <begin position="521"/>
        <end position="542"/>
    </location>
</feature>
<accession>A0A9P6SKS5</accession>
<dbReference type="Proteomes" id="UP000785200">
    <property type="component" value="Unassembled WGS sequence"/>
</dbReference>
<evidence type="ECO:0000313" key="3">
    <source>
        <dbReference type="EMBL" id="KAG0645323.1"/>
    </source>
</evidence>
<keyword evidence="1" id="KW-0175">Coiled coil</keyword>
<evidence type="ECO:0000256" key="2">
    <source>
        <dbReference type="SAM" id="MobiDB-lite"/>
    </source>
</evidence>
<feature type="compositionally biased region" description="Basic residues" evidence="2">
    <location>
        <begin position="114"/>
        <end position="123"/>
    </location>
</feature>
<feature type="region of interest" description="Disordered" evidence="2">
    <location>
        <begin position="439"/>
        <end position="460"/>
    </location>
</feature>